<keyword evidence="1" id="KW-0067">ATP-binding</keyword>
<dbReference type="PANTHER" id="PTHR30292">
    <property type="entry name" value="UNCHARACTERIZED PROTEIN YBGL-RELATED"/>
    <property type="match status" value="1"/>
</dbReference>
<dbReference type="EC" id="3.5.2.9" evidence="1"/>
<comment type="caution">
    <text evidence="2">The sequence shown here is derived from an EMBL/GenBank/DDBJ whole genome shotgun (WGS) entry which is preliminary data.</text>
</comment>
<comment type="subunit">
    <text evidence="1">Forms a complex composed of PxpA, PxpB and PxpC.</text>
</comment>
<gene>
    <name evidence="1" type="primary">pxpA</name>
    <name evidence="3" type="ORF">GGE31_003921</name>
    <name evidence="2" type="ORF">GGE33_003980</name>
    <name evidence="4" type="ORF">GGE35_003501</name>
</gene>
<dbReference type="InterPro" id="IPR011330">
    <property type="entry name" value="Glyco_hydro/deAcase_b/a-brl"/>
</dbReference>
<evidence type="ECO:0000313" key="6">
    <source>
        <dbReference type="Proteomes" id="UP000524535"/>
    </source>
</evidence>
<name>A0A7W6SBT8_9HYPH</name>
<keyword evidence="6" id="KW-1185">Reference proteome</keyword>
<comment type="similarity">
    <text evidence="1">Belongs to the LamB/PxpA family.</text>
</comment>
<dbReference type="GO" id="GO:0005975">
    <property type="term" value="P:carbohydrate metabolic process"/>
    <property type="evidence" value="ECO:0007669"/>
    <property type="project" value="InterPro"/>
</dbReference>
<dbReference type="HAMAP" id="MF_00691">
    <property type="entry name" value="PxpA"/>
    <property type="match status" value="1"/>
</dbReference>
<dbReference type="RefSeq" id="WP_183826728.1">
    <property type="nucleotide sequence ID" value="NZ_JACIGW010000004.1"/>
</dbReference>
<dbReference type="Gene3D" id="3.20.20.370">
    <property type="entry name" value="Glycoside hydrolase/deacetylase"/>
    <property type="match status" value="1"/>
</dbReference>
<evidence type="ECO:0000313" key="2">
    <source>
        <dbReference type="EMBL" id="MBB4350217.1"/>
    </source>
</evidence>
<evidence type="ECO:0000313" key="3">
    <source>
        <dbReference type="EMBL" id="MBB4413395.1"/>
    </source>
</evidence>
<dbReference type="NCBIfam" id="NF003814">
    <property type="entry name" value="PRK05406.1-3"/>
    <property type="match status" value="1"/>
</dbReference>
<evidence type="ECO:0000313" key="4">
    <source>
        <dbReference type="EMBL" id="MBB4447666.1"/>
    </source>
</evidence>
<dbReference type="Pfam" id="PF03746">
    <property type="entry name" value="LamB_YcsF"/>
    <property type="match status" value="1"/>
</dbReference>
<dbReference type="EMBL" id="JACIGY010000005">
    <property type="protein sequence ID" value="MBB4413395.1"/>
    <property type="molecule type" value="Genomic_DNA"/>
</dbReference>
<reference evidence="5 6" key="1">
    <citation type="submission" date="2020-08" db="EMBL/GenBank/DDBJ databases">
        <title>Genomic Encyclopedia of Type Strains, Phase IV (KMG-V): Genome sequencing to study the core and pangenomes of soil and plant-associated prokaryotes.</title>
        <authorList>
            <person name="Whitman W."/>
        </authorList>
    </citation>
    <scope>NUCLEOTIDE SEQUENCE [LARGE SCALE GENOMIC DNA]</scope>
    <source>
        <strain evidence="3 6">SEMIA 444</strain>
        <strain evidence="2 5">SEMIA 448</strain>
        <strain evidence="4 7">SEMIA 452</strain>
    </source>
</reference>
<dbReference type="InterPro" id="IPR005501">
    <property type="entry name" value="LamB/YcsF/PxpA-like"/>
</dbReference>
<dbReference type="GO" id="GO:0017168">
    <property type="term" value="F:5-oxoprolinase (ATP-hydrolyzing) activity"/>
    <property type="evidence" value="ECO:0007669"/>
    <property type="project" value="UniProtKB-UniRule"/>
</dbReference>
<comment type="function">
    <text evidence="1">Catalyzes the cleavage of 5-oxoproline to form L-glutamate coupled to the hydrolysis of ATP to ADP and inorganic phosphate.</text>
</comment>
<dbReference type="Proteomes" id="UP000520770">
    <property type="component" value="Unassembled WGS sequence"/>
</dbReference>
<sequence length="255" mass="26651">MPTIDINSDLGESFGAWTMGDDSAMLDIVSSANVACGFHAGDPAGILKTLKAAAERGVAIGAHVGYRDLAGFGRRNMDPSSEELIGDVIYQIGALQGLAKAAGTRVTYVKPHGALYNTIAIDARQGKDVIDAILAVDPSLVLMALAGSPLVAQARTAGLTVVAEAFADRAYTPEGNLVSRREKGSVLHDPDLIATRMVRMVREGVIDAIDGTFTKVDAQSICVHGDSPGAVAMAKRLREVFEQSGLSIRAFSGIA</sequence>
<evidence type="ECO:0000313" key="5">
    <source>
        <dbReference type="Proteomes" id="UP000520770"/>
    </source>
</evidence>
<dbReference type="Proteomes" id="UP000524535">
    <property type="component" value="Unassembled WGS sequence"/>
</dbReference>
<accession>A0A7W6SBT8</accession>
<dbReference type="Proteomes" id="UP000576087">
    <property type="component" value="Unassembled WGS sequence"/>
</dbReference>
<keyword evidence="1" id="KW-0547">Nucleotide-binding</keyword>
<dbReference type="EMBL" id="JACIHM010000005">
    <property type="protein sequence ID" value="MBB4447666.1"/>
    <property type="molecule type" value="Genomic_DNA"/>
</dbReference>
<dbReference type="AlphaFoldDB" id="A0A7W6SBT8"/>
<dbReference type="GO" id="GO:0005524">
    <property type="term" value="F:ATP binding"/>
    <property type="evidence" value="ECO:0007669"/>
    <property type="project" value="UniProtKB-UniRule"/>
</dbReference>
<dbReference type="CDD" id="cd10787">
    <property type="entry name" value="LamB_YcsF_like"/>
    <property type="match status" value="1"/>
</dbReference>
<keyword evidence="1" id="KW-0378">Hydrolase</keyword>
<dbReference type="NCBIfam" id="NF003816">
    <property type="entry name" value="PRK05406.1-5"/>
    <property type="match status" value="1"/>
</dbReference>
<evidence type="ECO:0000313" key="7">
    <source>
        <dbReference type="Proteomes" id="UP000576087"/>
    </source>
</evidence>
<dbReference type="SUPFAM" id="SSF88713">
    <property type="entry name" value="Glycoside hydrolase/deacetylase"/>
    <property type="match status" value="1"/>
</dbReference>
<dbReference type="EMBL" id="JACIGW010000004">
    <property type="protein sequence ID" value="MBB4350217.1"/>
    <property type="molecule type" value="Genomic_DNA"/>
</dbReference>
<comment type="catalytic activity">
    <reaction evidence="1">
        <text>5-oxo-L-proline + ATP + 2 H2O = L-glutamate + ADP + phosphate + H(+)</text>
        <dbReference type="Rhea" id="RHEA:10348"/>
        <dbReference type="ChEBI" id="CHEBI:15377"/>
        <dbReference type="ChEBI" id="CHEBI:15378"/>
        <dbReference type="ChEBI" id="CHEBI:29985"/>
        <dbReference type="ChEBI" id="CHEBI:30616"/>
        <dbReference type="ChEBI" id="CHEBI:43474"/>
        <dbReference type="ChEBI" id="CHEBI:58402"/>
        <dbReference type="ChEBI" id="CHEBI:456216"/>
        <dbReference type="EC" id="3.5.2.9"/>
    </reaction>
</comment>
<organism evidence="2 5">
    <name type="scientific">Aliirhizobium cellulosilyticum</name>
    <dbReference type="NCBI Taxonomy" id="393664"/>
    <lineage>
        <taxon>Bacteria</taxon>
        <taxon>Pseudomonadati</taxon>
        <taxon>Pseudomonadota</taxon>
        <taxon>Alphaproteobacteria</taxon>
        <taxon>Hyphomicrobiales</taxon>
        <taxon>Rhizobiaceae</taxon>
        <taxon>Aliirhizobium</taxon>
    </lineage>
</organism>
<dbReference type="PANTHER" id="PTHR30292:SF0">
    <property type="entry name" value="5-OXOPROLINASE SUBUNIT A"/>
    <property type="match status" value="1"/>
</dbReference>
<protein>
    <recommendedName>
        <fullName evidence="1">5-oxoprolinase subunit A</fullName>
        <shortName evidence="1">5-OPase subunit A</shortName>
        <ecNumber evidence="1">3.5.2.9</ecNumber>
    </recommendedName>
    <alternativeName>
        <fullName evidence="1">5-oxoprolinase (ATP-hydrolyzing) subunit A</fullName>
    </alternativeName>
</protein>
<evidence type="ECO:0000256" key="1">
    <source>
        <dbReference type="HAMAP-Rule" id="MF_00691"/>
    </source>
</evidence>
<proteinExistence type="inferred from homology"/>